<sequence length="134" mass="15451">MAEVNIKARIEQNGFDIYAEDAFRDENAEIIKYLNSIGKKALVGIQREDGIYTIVGEEYVYYLTLSGTTGEMSLDAFRKILKADAMSLGKKGDFQFLKINEQDTVWLKSVETMNAMWNTIMYLDDINKRKRKTE</sequence>
<organism evidence="1 2">
    <name type="scientific">Chitinophaga oryziterrae</name>
    <dbReference type="NCBI Taxonomy" id="1031224"/>
    <lineage>
        <taxon>Bacteria</taxon>
        <taxon>Pseudomonadati</taxon>
        <taxon>Bacteroidota</taxon>
        <taxon>Chitinophagia</taxon>
        <taxon>Chitinophagales</taxon>
        <taxon>Chitinophagaceae</taxon>
        <taxon>Chitinophaga</taxon>
    </lineage>
</organism>
<comment type="caution">
    <text evidence="1">The sequence shown here is derived from an EMBL/GenBank/DDBJ whole genome shotgun (WGS) entry which is preliminary data.</text>
</comment>
<dbReference type="Proteomes" id="UP000468388">
    <property type="component" value="Unassembled WGS sequence"/>
</dbReference>
<reference evidence="1 2" key="1">
    <citation type="submission" date="2019-12" db="EMBL/GenBank/DDBJ databases">
        <title>The draft genomic sequence of strain Chitinophaga oryziterrae JCM 16595.</title>
        <authorList>
            <person name="Zhang X."/>
        </authorList>
    </citation>
    <scope>NUCLEOTIDE SEQUENCE [LARGE SCALE GENOMIC DNA]</scope>
    <source>
        <strain evidence="1 2">JCM 16595</strain>
    </source>
</reference>
<accession>A0A6N8J9P8</accession>
<dbReference type="EMBL" id="WRXO01000002">
    <property type="protein sequence ID" value="MVT40812.1"/>
    <property type="molecule type" value="Genomic_DNA"/>
</dbReference>
<evidence type="ECO:0000313" key="1">
    <source>
        <dbReference type="EMBL" id="MVT40812.1"/>
    </source>
</evidence>
<name>A0A6N8J9P8_9BACT</name>
<protein>
    <submittedName>
        <fullName evidence="1">Uncharacterized protein</fullName>
    </submittedName>
</protein>
<dbReference type="OrthoDB" id="708071at2"/>
<evidence type="ECO:0000313" key="2">
    <source>
        <dbReference type="Proteomes" id="UP000468388"/>
    </source>
</evidence>
<keyword evidence="2" id="KW-1185">Reference proteome</keyword>
<dbReference type="AlphaFoldDB" id="A0A6N8J9P8"/>
<dbReference type="RefSeq" id="WP_157299446.1">
    <property type="nucleotide sequence ID" value="NZ_BAAAZB010000010.1"/>
</dbReference>
<proteinExistence type="predicted"/>
<gene>
    <name evidence="1" type="ORF">GO495_09500</name>
</gene>